<dbReference type="EMBL" id="RBLG01000002">
    <property type="protein sequence ID" value="RKS53810.1"/>
    <property type="molecule type" value="Genomic_DNA"/>
</dbReference>
<reference evidence="10 11" key="1">
    <citation type="submission" date="2018-10" db="EMBL/GenBank/DDBJ databases">
        <title>Genomic Encyclopedia of Archaeal and Bacterial Type Strains, Phase II (KMG-II): from individual species to whole genera.</title>
        <authorList>
            <person name="Goeker M."/>
        </authorList>
    </citation>
    <scope>NUCLEOTIDE SEQUENCE [LARGE SCALE GENOMIC DNA]</scope>
    <source>
        <strain evidence="10 11">DSM 19839</strain>
    </source>
</reference>
<evidence type="ECO:0000256" key="4">
    <source>
        <dbReference type="ARBA" id="ARBA00022801"/>
    </source>
</evidence>
<dbReference type="AlphaFoldDB" id="A0A495PVK3"/>
<evidence type="ECO:0000256" key="8">
    <source>
        <dbReference type="SAM" id="SignalP"/>
    </source>
</evidence>
<dbReference type="Proteomes" id="UP000276282">
    <property type="component" value="Unassembled WGS sequence"/>
</dbReference>
<keyword evidence="8" id="KW-0732">Signal</keyword>
<evidence type="ECO:0000256" key="2">
    <source>
        <dbReference type="ARBA" id="ARBA00005988"/>
    </source>
</evidence>
<dbReference type="SUPFAM" id="SSF53187">
    <property type="entry name" value="Zn-dependent exopeptidases"/>
    <property type="match status" value="1"/>
</dbReference>
<proteinExistence type="inferred from homology"/>
<dbReference type="RefSeq" id="WP_121345882.1">
    <property type="nucleotide sequence ID" value="NZ_RBLG01000002.1"/>
</dbReference>
<evidence type="ECO:0000313" key="10">
    <source>
        <dbReference type="EMBL" id="RKS53810.1"/>
    </source>
</evidence>
<dbReference type="OrthoDB" id="9758209at2"/>
<dbReference type="Gene3D" id="3.40.630.10">
    <property type="entry name" value="Zn peptidases"/>
    <property type="match status" value="1"/>
</dbReference>
<feature type="domain" description="Peptidase M14" evidence="9">
    <location>
        <begin position="37"/>
        <end position="354"/>
    </location>
</feature>
<keyword evidence="10" id="KW-0121">Carboxypeptidase</keyword>
<evidence type="ECO:0000256" key="3">
    <source>
        <dbReference type="ARBA" id="ARBA00022670"/>
    </source>
</evidence>
<accession>A0A495PVK3</accession>
<dbReference type="PANTHER" id="PTHR11705:SF143">
    <property type="entry name" value="SLL0236 PROTEIN"/>
    <property type="match status" value="1"/>
</dbReference>
<keyword evidence="6" id="KW-0482">Metalloprotease</keyword>
<evidence type="ECO:0000256" key="5">
    <source>
        <dbReference type="ARBA" id="ARBA00022833"/>
    </source>
</evidence>
<protein>
    <submittedName>
        <fullName evidence="10">Zinc carboxypeptidase</fullName>
    </submittedName>
</protein>
<organism evidence="10 11">
    <name type="scientific">Gillisia mitskevichiae</name>
    <dbReference type="NCBI Taxonomy" id="270921"/>
    <lineage>
        <taxon>Bacteria</taxon>
        <taxon>Pseudomonadati</taxon>
        <taxon>Bacteroidota</taxon>
        <taxon>Flavobacteriia</taxon>
        <taxon>Flavobacteriales</taxon>
        <taxon>Flavobacteriaceae</taxon>
        <taxon>Gillisia</taxon>
    </lineage>
</organism>
<sequence length="833" mass="93958">MKKSIFLLIICGFLTVSSFSQNLQSPEQFLGYEIGTQFTRHAEVVNYFKQVAENSNLVEYTTYGKTNENRPLTYAIISSEENLKNIEEIRKNHLNNTGVSTNNSGNKADKAIVWLSYNVHGNEASSTEAAMQTVYELVTNKKEWLENTVVILDPCINPDGRDRYANWYNQVKATPYNASPLAAEHNEPWPGGRPNHYLFDLNRDWAWATQVETKNRLKIYNSWMPHIHVDFHEQGINDPYYFAPAAEPFHEIITPFQRDFQTEIGKNHAKYFDENGWLYFTKERFDLLYPSYGDTYPTYMGAIGMTYEQAGNGEAGLGIQTSEGYELTLVDRVAHHLTTGLSTVEIASKNVEKLNSEFNKFYQNDQLSYKSYALNGSPDKIAALKSLLDLHEIKYGSTNSGKIKGFNYSQNKQADFNTNETTLVINTDQPKGKMVKVLFEPNTKLTDSLTYDITAWSLPYAYGFEAVASNKLLNLNNTRSITAVNNTTSNASAYISKWDSMEDARFLAALLKEGIKVRYSTLEFVNGDQKFKPGSLIITKSDNKTFNDFSNKIIEIANEHGRQLTAANSGFSKSGPDFGSSEIKIINQPRIGVLRGEGVSSLSFGEIWHFFEKDLHYPITPIDTDYFKNIDFSLIDVLVIPSGRYNSILNKEALKNIKTWVQEGGKVIAMGNAVGSFAGEEGFNLKENKPEVKKDTSATANLIPYATREREGIKKLITGSIVKTTLDNTHPMAFGYGDTYFSLKLSSDSYSYLSKGYNIAYLKDSPEIISGFAGNEATKNMKNSMIFGEETMGSGSVIYMVDNPLFRAFWENGKLFFVNAVFFVNNENYRLKI</sequence>
<name>A0A495PVK3_9FLAO</name>
<feature type="signal peptide" evidence="8">
    <location>
        <begin position="1"/>
        <end position="22"/>
    </location>
</feature>
<feature type="chain" id="PRO_5019789530" evidence="8">
    <location>
        <begin position="23"/>
        <end position="833"/>
    </location>
</feature>
<dbReference type="SMART" id="SM00631">
    <property type="entry name" value="Zn_pept"/>
    <property type="match status" value="1"/>
</dbReference>
<comment type="caution">
    <text evidence="10">The sequence shown here is derived from an EMBL/GenBank/DDBJ whole genome shotgun (WGS) entry which is preliminary data.</text>
</comment>
<keyword evidence="11" id="KW-1185">Reference proteome</keyword>
<dbReference type="GO" id="GO:0006508">
    <property type="term" value="P:proteolysis"/>
    <property type="evidence" value="ECO:0007669"/>
    <property type="project" value="UniProtKB-KW"/>
</dbReference>
<evidence type="ECO:0000259" key="9">
    <source>
        <dbReference type="PROSITE" id="PS52035"/>
    </source>
</evidence>
<dbReference type="PROSITE" id="PS52035">
    <property type="entry name" value="PEPTIDASE_M14"/>
    <property type="match status" value="1"/>
</dbReference>
<evidence type="ECO:0000256" key="1">
    <source>
        <dbReference type="ARBA" id="ARBA00001947"/>
    </source>
</evidence>
<evidence type="ECO:0000313" key="11">
    <source>
        <dbReference type="Proteomes" id="UP000276282"/>
    </source>
</evidence>
<dbReference type="CDD" id="cd06238">
    <property type="entry name" value="M14-like"/>
    <property type="match status" value="1"/>
</dbReference>
<dbReference type="GO" id="GO:0005615">
    <property type="term" value="C:extracellular space"/>
    <property type="evidence" value="ECO:0007669"/>
    <property type="project" value="TreeGrafter"/>
</dbReference>
<dbReference type="InterPro" id="IPR000834">
    <property type="entry name" value="Peptidase_M14"/>
</dbReference>
<dbReference type="Pfam" id="PF00246">
    <property type="entry name" value="Peptidase_M14"/>
    <property type="match status" value="1"/>
</dbReference>
<keyword evidence="4" id="KW-0378">Hydrolase</keyword>
<evidence type="ECO:0000256" key="6">
    <source>
        <dbReference type="ARBA" id="ARBA00023049"/>
    </source>
</evidence>
<evidence type="ECO:0000256" key="7">
    <source>
        <dbReference type="PROSITE-ProRule" id="PRU01379"/>
    </source>
</evidence>
<feature type="active site" description="Proton donor/acceptor" evidence="7">
    <location>
        <position position="326"/>
    </location>
</feature>
<gene>
    <name evidence="10" type="ORF">BC962_2069</name>
</gene>
<dbReference type="InterPro" id="IPR029062">
    <property type="entry name" value="Class_I_gatase-like"/>
</dbReference>
<dbReference type="SUPFAM" id="SSF52317">
    <property type="entry name" value="Class I glutamine amidotransferase-like"/>
    <property type="match status" value="1"/>
</dbReference>
<keyword evidence="3" id="KW-0645">Protease</keyword>
<comment type="cofactor">
    <cofactor evidence="1">
        <name>Zn(2+)</name>
        <dbReference type="ChEBI" id="CHEBI:29105"/>
    </cofactor>
</comment>
<dbReference type="GO" id="GO:0008270">
    <property type="term" value="F:zinc ion binding"/>
    <property type="evidence" value="ECO:0007669"/>
    <property type="project" value="InterPro"/>
</dbReference>
<keyword evidence="5" id="KW-0862">Zinc</keyword>
<dbReference type="GO" id="GO:0004181">
    <property type="term" value="F:metallocarboxypeptidase activity"/>
    <property type="evidence" value="ECO:0007669"/>
    <property type="project" value="InterPro"/>
</dbReference>
<dbReference type="PANTHER" id="PTHR11705">
    <property type="entry name" value="PROTEASE FAMILY M14 CARBOXYPEPTIDASE A,B"/>
    <property type="match status" value="1"/>
</dbReference>
<comment type="similarity">
    <text evidence="2 7">Belongs to the peptidase M14 family.</text>
</comment>